<evidence type="ECO:0000256" key="1">
    <source>
        <dbReference type="SAM" id="MobiDB-lite"/>
    </source>
</evidence>
<feature type="compositionally biased region" description="Low complexity" evidence="1">
    <location>
        <begin position="322"/>
        <end position="335"/>
    </location>
</feature>
<dbReference type="AlphaFoldDB" id="A0AA48QWG8"/>
<evidence type="ECO:0000313" key="3">
    <source>
        <dbReference type="Proteomes" id="UP001233271"/>
    </source>
</evidence>
<protein>
    <submittedName>
        <fullName evidence="2">Uncharacterized protein</fullName>
    </submittedName>
</protein>
<feature type="region of interest" description="Disordered" evidence="1">
    <location>
        <begin position="240"/>
        <end position="335"/>
    </location>
</feature>
<sequence>MSCAEYDDSTYDWTEPDDMNIFPRDVWPQETYYVPGCKMTDLVPSLLVRFAAQQASRRLMGAVEAGTLQNVKSVDFDMAVLDVVIMLNDQVRSECVLAHTTLTDSVEAWHKWLRDATDEIAGKGSLFLKLQIPDGDKVLAGWGHVESSPAERGAGAAAEQRSQLIVNCMDQLWERIDTREAYSRPPLTAASSGVLGSYGPGDLEKNMVWYGRMVELNGEQATPSRSFTMTWDGKRVLDVEDDKDNDTDMDSDSARDASTDGTTADESLCTPTSSPMTSSPMSYRGHSAAARTQEDGTFDLGEEVDDTVDQASSEHDHLRTKSPSSTVSTCRSSVA</sequence>
<accession>A0AA48QWG8</accession>
<dbReference type="Proteomes" id="UP001233271">
    <property type="component" value="Chromosome 5"/>
</dbReference>
<dbReference type="EMBL" id="AP028216">
    <property type="protein sequence ID" value="BEI92373.1"/>
    <property type="molecule type" value="Genomic_DNA"/>
</dbReference>
<feature type="compositionally biased region" description="Low complexity" evidence="1">
    <location>
        <begin position="259"/>
        <end position="282"/>
    </location>
</feature>
<feature type="compositionally biased region" description="Acidic residues" evidence="1">
    <location>
        <begin position="296"/>
        <end position="308"/>
    </location>
</feature>
<proteinExistence type="predicted"/>
<dbReference type="RefSeq" id="XP_060457638.1">
    <property type="nucleotide sequence ID" value="XM_060601112.1"/>
</dbReference>
<name>A0AA48QWG8_9TREE</name>
<gene>
    <name evidence="2" type="ORF">CcaverHIS019_0500010</name>
</gene>
<dbReference type="GeneID" id="85496243"/>
<reference evidence="2" key="1">
    <citation type="journal article" date="2023" name="BMC Genomics">
        <title>Chromosome-level genome assemblies of Cutaneotrichosporon spp. (Trichosporonales, Basidiomycota) reveal imbalanced evolution between nucleotide sequences and chromosome synteny.</title>
        <authorList>
            <person name="Kobayashi Y."/>
            <person name="Kayamori A."/>
            <person name="Aoki K."/>
            <person name="Shiwa Y."/>
            <person name="Matsutani M."/>
            <person name="Fujita N."/>
            <person name="Sugita T."/>
            <person name="Iwasaki W."/>
            <person name="Tanaka N."/>
            <person name="Takashima M."/>
        </authorList>
    </citation>
    <scope>NUCLEOTIDE SEQUENCE</scope>
    <source>
        <strain evidence="2">HIS019</strain>
    </source>
</reference>
<dbReference type="KEGG" id="ccac:CcaHIS019_0500010"/>
<organism evidence="2 3">
    <name type="scientific">Cutaneotrichosporon cavernicola</name>
    <dbReference type="NCBI Taxonomy" id="279322"/>
    <lineage>
        <taxon>Eukaryota</taxon>
        <taxon>Fungi</taxon>
        <taxon>Dikarya</taxon>
        <taxon>Basidiomycota</taxon>
        <taxon>Agaricomycotina</taxon>
        <taxon>Tremellomycetes</taxon>
        <taxon>Trichosporonales</taxon>
        <taxon>Trichosporonaceae</taxon>
        <taxon>Cutaneotrichosporon</taxon>
    </lineage>
</organism>
<feature type="compositionally biased region" description="Acidic residues" evidence="1">
    <location>
        <begin position="240"/>
        <end position="251"/>
    </location>
</feature>
<evidence type="ECO:0000313" key="2">
    <source>
        <dbReference type="EMBL" id="BEI92373.1"/>
    </source>
</evidence>
<keyword evidence="3" id="KW-1185">Reference proteome</keyword>